<evidence type="ECO:0008006" key="2">
    <source>
        <dbReference type="Google" id="ProtNLM"/>
    </source>
</evidence>
<sequence length="157" mass="17903">YMFFEWKSGDYTIRHMKPSYYVLSKLLDKDTIAKETTPDSQQDAINAAIDSAHAWLKLVDDRAYDQSWQHAAAYFKNAVSKEQLIQSFDAVRSPLGKVISRSIKSKTYTKQAPGAPDGQYVIIQFETSFENKTSAVETITPMLDKDGVWRVSGYYIK</sequence>
<gene>
    <name evidence="1" type="ORF">S01H4_50511</name>
</gene>
<dbReference type="Pfam" id="PF13211">
    <property type="entry name" value="DUF4019"/>
    <property type="match status" value="1"/>
</dbReference>
<comment type="caution">
    <text evidence="1">The sequence shown here is derived from an EMBL/GenBank/DDBJ whole genome shotgun (WGS) entry which is preliminary data.</text>
</comment>
<name>X1BAN5_9ZZZZ</name>
<evidence type="ECO:0000313" key="1">
    <source>
        <dbReference type="EMBL" id="GAG92145.1"/>
    </source>
</evidence>
<dbReference type="EMBL" id="BART01028685">
    <property type="protein sequence ID" value="GAG92145.1"/>
    <property type="molecule type" value="Genomic_DNA"/>
</dbReference>
<dbReference type="InterPro" id="IPR025091">
    <property type="entry name" value="DUF4019"/>
</dbReference>
<organism evidence="1">
    <name type="scientific">marine sediment metagenome</name>
    <dbReference type="NCBI Taxonomy" id="412755"/>
    <lineage>
        <taxon>unclassified sequences</taxon>
        <taxon>metagenomes</taxon>
        <taxon>ecological metagenomes</taxon>
    </lineage>
</organism>
<reference evidence="1" key="1">
    <citation type="journal article" date="2014" name="Front. Microbiol.">
        <title>High frequency of phylogenetically diverse reductive dehalogenase-homologous genes in deep subseafloor sedimentary metagenomes.</title>
        <authorList>
            <person name="Kawai M."/>
            <person name="Futagami T."/>
            <person name="Toyoda A."/>
            <person name="Takaki Y."/>
            <person name="Nishi S."/>
            <person name="Hori S."/>
            <person name="Arai W."/>
            <person name="Tsubouchi T."/>
            <person name="Morono Y."/>
            <person name="Uchiyama I."/>
            <person name="Ito T."/>
            <person name="Fujiyama A."/>
            <person name="Inagaki F."/>
            <person name="Takami H."/>
        </authorList>
    </citation>
    <scope>NUCLEOTIDE SEQUENCE</scope>
    <source>
        <strain evidence="1">Expedition CK06-06</strain>
    </source>
</reference>
<accession>X1BAN5</accession>
<feature type="non-terminal residue" evidence="1">
    <location>
        <position position="1"/>
    </location>
</feature>
<dbReference type="AlphaFoldDB" id="X1BAN5"/>
<protein>
    <recommendedName>
        <fullName evidence="2">DUF4019 domain-containing protein</fullName>
    </recommendedName>
</protein>
<proteinExistence type="predicted"/>